<dbReference type="GO" id="GO:0006508">
    <property type="term" value="P:proteolysis"/>
    <property type="evidence" value="ECO:0007669"/>
    <property type="project" value="UniProtKB-KW"/>
</dbReference>
<dbReference type="Proteomes" id="UP001152523">
    <property type="component" value="Unassembled WGS sequence"/>
</dbReference>
<feature type="compositionally biased region" description="Basic and acidic residues" evidence="4">
    <location>
        <begin position="154"/>
        <end position="166"/>
    </location>
</feature>
<dbReference type="AlphaFoldDB" id="A0AAV0D598"/>
<protein>
    <recommendedName>
        <fullName evidence="5">Ubiquitin-like protease family profile domain-containing protein</fullName>
    </recommendedName>
</protein>
<comment type="caution">
    <text evidence="6">The sequence shown here is derived from an EMBL/GenBank/DDBJ whole genome shotgun (WGS) entry which is preliminary data.</text>
</comment>
<proteinExistence type="inferred from homology"/>
<feature type="region of interest" description="Disordered" evidence="4">
    <location>
        <begin position="499"/>
        <end position="518"/>
    </location>
</feature>
<evidence type="ECO:0000259" key="5">
    <source>
        <dbReference type="Pfam" id="PF02902"/>
    </source>
</evidence>
<dbReference type="InterPro" id="IPR038765">
    <property type="entry name" value="Papain-like_cys_pep_sf"/>
</dbReference>
<dbReference type="SUPFAM" id="SSF54001">
    <property type="entry name" value="Cysteine proteinases"/>
    <property type="match status" value="1"/>
</dbReference>
<accession>A0AAV0D598</accession>
<name>A0AAV0D598_9ASTE</name>
<dbReference type="GO" id="GO:0008234">
    <property type="term" value="F:cysteine-type peptidase activity"/>
    <property type="evidence" value="ECO:0007669"/>
    <property type="project" value="InterPro"/>
</dbReference>
<evidence type="ECO:0000256" key="3">
    <source>
        <dbReference type="ARBA" id="ARBA00022801"/>
    </source>
</evidence>
<dbReference type="Gene3D" id="3.40.395.10">
    <property type="entry name" value="Adenoviral Proteinase, Chain A"/>
    <property type="match status" value="1"/>
</dbReference>
<organism evidence="6 7">
    <name type="scientific">Cuscuta epithymum</name>
    <dbReference type="NCBI Taxonomy" id="186058"/>
    <lineage>
        <taxon>Eukaryota</taxon>
        <taxon>Viridiplantae</taxon>
        <taxon>Streptophyta</taxon>
        <taxon>Embryophyta</taxon>
        <taxon>Tracheophyta</taxon>
        <taxon>Spermatophyta</taxon>
        <taxon>Magnoliopsida</taxon>
        <taxon>eudicotyledons</taxon>
        <taxon>Gunneridae</taxon>
        <taxon>Pentapetalae</taxon>
        <taxon>asterids</taxon>
        <taxon>lamiids</taxon>
        <taxon>Solanales</taxon>
        <taxon>Convolvulaceae</taxon>
        <taxon>Cuscuteae</taxon>
        <taxon>Cuscuta</taxon>
        <taxon>Cuscuta subgen. Cuscuta</taxon>
    </lineage>
</organism>
<dbReference type="EMBL" id="CAMAPF010000075">
    <property type="protein sequence ID" value="CAH9093260.1"/>
    <property type="molecule type" value="Genomic_DNA"/>
</dbReference>
<evidence type="ECO:0000256" key="1">
    <source>
        <dbReference type="ARBA" id="ARBA00005234"/>
    </source>
</evidence>
<dbReference type="PANTHER" id="PTHR34835">
    <property type="entry name" value="OS07G0283600 PROTEIN-RELATED"/>
    <property type="match status" value="1"/>
</dbReference>
<dbReference type="InterPro" id="IPR003653">
    <property type="entry name" value="Peptidase_C48_C"/>
</dbReference>
<feature type="domain" description="Ubiquitin-like protease family profile" evidence="5">
    <location>
        <begin position="841"/>
        <end position="947"/>
    </location>
</feature>
<feature type="region of interest" description="Disordered" evidence="4">
    <location>
        <begin position="117"/>
        <end position="166"/>
    </location>
</feature>
<reference evidence="6" key="1">
    <citation type="submission" date="2022-07" db="EMBL/GenBank/DDBJ databases">
        <authorList>
            <person name="Macas J."/>
            <person name="Novak P."/>
            <person name="Neumann P."/>
        </authorList>
    </citation>
    <scope>NUCLEOTIDE SEQUENCE</scope>
</reference>
<evidence type="ECO:0000313" key="7">
    <source>
        <dbReference type="Proteomes" id="UP001152523"/>
    </source>
</evidence>
<keyword evidence="3" id="KW-0378">Hydrolase</keyword>
<sequence length="1017" mass="114883">MASVQEEHALRQAALACEEGTRQNHQTVLQKRKKAAPCGSSIAKKKRVINKGKQVQVQPDGDKITGLMQLRSKLEKQKTLSMQREESRSKSRHDFQGVFIEDNLGMELMEKEVERRLKKENAKVAASKKSGSISRGQLKGSKAARGKRSTGQESGERRRSGRINKETEVCYQNVNDVVVPDTEDGSEADIHECEEADSDEDFVNLPKQVVRKEKEREGRPKKKEKRAVVNDLKEKYHSLYTRSSPNVVMNAISKLSHKQREQVREVGFGALLDLGIRELPSKLGYWIVDNFDPISCSLKLGKGRKIHITEEDVELVLGFPRGDKAVLKKGKGDKSEMLDEWRASFGGKDKVLPIEVVREILRCEEGGECFVRNFIILVISTLIENTRNGYINCSFINNLKDTKGIKDLNWCEYVIKALIEKKREWAKGKEKAFTGPLLLLMVLYVDRVEVYRRSVPRKVPAIMGWSTQLLRERESEEVEAGGFGLGYVDEKMTMNQGTGKTVTAEERTEDVGQPSTTTGAKEDVMQRFANKTSLFVKTTTDIMNMLDASPDVLRGSEELKELGQAANMLVAVLQKKNSPDFATPTQMDREMEVFWSNPVNLEILAEAEVDGIKRTKVLQRREDMPNFSIGLTQGDPPNKVSGDALMGFEKNNINEKGKGKVDASVQMPSNEQILAVGGESSSNINNVLEIRKDIEETEELGQLRRKQTAAATQKSPYVRRVIDLSAAITKDERAMSDWILLDVAGDANEVIFKALNQLQLTRGQLMSIKDGRHIEESVINTWAFILNCKETVRSSESTSRLFAKVLPCLDTQADLGLNEDRAYTLFAEAIDFGLEAIKDHTALSKVDLFFFPIMQVHHCYVICLNTKLKRVDIIDSSSASVRKFDKYGEMPQNVINMFVKYMDSRNMMTKSDKVRKATPKRLGMEWRQTKNIYDYGIFTMRHMETYQGQGLQGWNIGLKETDTKLVGTLRVKYISAILLNEKNEHMHSNLLKAKNFLKKAKEENEKVGEKKKGAAPK</sequence>
<gene>
    <name evidence="6" type="ORF">CEPIT_LOCUS12426</name>
</gene>
<dbReference type="Pfam" id="PF02902">
    <property type="entry name" value="Peptidase_C48"/>
    <property type="match status" value="1"/>
</dbReference>
<comment type="similarity">
    <text evidence="1">Belongs to the peptidase C48 family.</text>
</comment>
<evidence type="ECO:0000313" key="6">
    <source>
        <dbReference type="EMBL" id="CAH9093260.1"/>
    </source>
</evidence>
<keyword evidence="2" id="KW-0645">Protease</keyword>
<feature type="region of interest" description="Disordered" evidence="4">
    <location>
        <begin position="16"/>
        <end position="40"/>
    </location>
</feature>
<evidence type="ECO:0000256" key="2">
    <source>
        <dbReference type="ARBA" id="ARBA00022670"/>
    </source>
</evidence>
<dbReference type="PANTHER" id="PTHR34835:SF90">
    <property type="entry name" value="AMINOTRANSFERASE-LIKE PLANT MOBILE DOMAIN-CONTAINING PROTEIN"/>
    <property type="match status" value="1"/>
</dbReference>
<keyword evidence="7" id="KW-1185">Reference proteome</keyword>
<feature type="region of interest" description="Disordered" evidence="4">
    <location>
        <begin position="75"/>
        <end position="96"/>
    </location>
</feature>
<feature type="compositionally biased region" description="Basic and acidic residues" evidence="4">
    <location>
        <begin position="75"/>
        <end position="95"/>
    </location>
</feature>
<evidence type="ECO:0000256" key="4">
    <source>
        <dbReference type="SAM" id="MobiDB-lite"/>
    </source>
</evidence>